<comment type="caution">
    <text evidence="2">The sequence shown here is derived from an EMBL/GenBank/DDBJ whole genome shotgun (WGS) entry which is preliminary data.</text>
</comment>
<organism evidence="2 3">
    <name type="scientific">Sporothrix curviconia</name>
    <dbReference type="NCBI Taxonomy" id="1260050"/>
    <lineage>
        <taxon>Eukaryota</taxon>
        <taxon>Fungi</taxon>
        <taxon>Dikarya</taxon>
        <taxon>Ascomycota</taxon>
        <taxon>Pezizomycotina</taxon>
        <taxon>Sordariomycetes</taxon>
        <taxon>Sordariomycetidae</taxon>
        <taxon>Ophiostomatales</taxon>
        <taxon>Ophiostomataceae</taxon>
        <taxon>Sporothrix</taxon>
    </lineage>
</organism>
<reference evidence="2 3" key="1">
    <citation type="submission" date="2024-01" db="EMBL/GenBank/DDBJ databases">
        <authorList>
            <person name="Allen C."/>
            <person name="Tagirdzhanova G."/>
        </authorList>
    </citation>
    <scope>NUCLEOTIDE SEQUENCE [LARGE SCALE GENOMIC DNA]</scope>
</reference>
<accession>A0ABP0CB65</accession>
<dbReference type="EMBL" id="CAWUHB010000046">
    <property type="protein sequence ID" value="CAK7228872.1"/>
    <property type="molecule type" value="Genomic_DNA"/>
</dbReference>
<feature type="region of interest" description="Disordered" evidence="1">
    <location>
        <begin position="1"/>
        <end position="36"/>
    </location>
</feature>
<dbReference type="Proteomes" id="UP001642405">
    <property type="component" value="Unassembled WGS sequence"/>
</dbReference>
<feature type="compositionally biased region" description="Basic and acidic residues" evidence="1">
    <location>
        <begin position="9"/>
        <end position="23"/>
    </location>
</feature>
<proteinExistence type="predicted"/>
<evidence type="ECO:0000313" key="2">
    <source>
        <dbReference type="EMBL" id="CAK7228872.1"/>
    </source>
</evidence>
<protein>
    <submittedName>
        <fullName evidence="2">Uncharacterized protein</fullName>
    </submittedName>
</protein>
<feature type="compositionally biased region" description="Gly residues" evidence="1">
    <location>
        <begin position="145"/>
        <end position="161"/>
    </location>
</feature>
<sequence length="325" mass="35262">MPKVAMGAKSKEDKDDKDCKDCKDDEDDNDDKGGFLPSDVEYSSASAVLDKAYSDADAGRGQVDCLIVGHVSAARFRAIEIKRDRRNLRCRLFFLPDHGCAIITVPGGPHEQTHMQLYDLVRFQFYAMGINTEWKSTGATTFTAPGGGGSGEGDSGAGPRGGNTHNGRRWPTLVIETGVSQSMASLRAKGRWWFAASGYHMKVVVLAKVVVGQSMITMEKWTAGHSQTNRPGATMTRAATRAGLVALEPVRRQQIDITWSGPRPVLETPAADRTAGLFTVVGAPLVLGFEELMLRAPVVAVGEHDIIITEANLQELASLVWEEFE</sequence>
<keyword evidence="3" id="KW-1185">Reference proteome</keyword>
<feature type="region of interest" description="Disordered" evidence="1">
    <location>
        <begin position="139"/>
        <end position="169"/>
    </location>
</feature>
<evidence type="ECO:0000256" key="1">
    <source>
        <dbReference type="SAM" id="MobiDB-lite"/>
    </source>
</evidence>
<evidence type="ECO:0000313" key="3">
    <source>
        <dbReference type="Proteomes" id="UP001642405"/>
    </source>
</evidence>
<name>A0ABP0CB65_9PEZI</name>
<gene>
    <name evidence="2" type="ORF">SCUCBS95973_007028</name>
</gene>